<gene>
    <name evidence="1" type="ORF">NCTC13443_00198</name>
</gene>
<protein>
    <submittedName>
        <fullName evidence="1">Uncharacterized protein</fullName>
    </submittedName>
</protein>
<sequence length="57" mass="6116">MMLGAKRSVKCVTVVPDMWRNWLSVALATSSASSLETPKTSFAISGSLDATRLNSNQ</sequence>
<proteinExistence type="predicted"/>
<dbReference type="EMBL" id="UGKT01000001">
    <property type="protein sequence ID" value="STS99955.1"/>
    <property type="molecule type" value="Genomic_DNA"/>
</dbReference>
<evidence type="ECO:0000313" key="1">
    <source>
        <dbReference type="EMBL" id="STS99955.1"/>
    </source>
</evidence>
<evidence type="ECO:0000313" key="2">
    <source>
        <dbReference type="Proteomes" id="UP000255518"/>
    </source>
</evidence>
<reference evidence="1 2" key="1">
    <citation type="submission" date="2018-06" db="EMBL/GenBank/DDBJ databases">
        <authorList>
            <consortium name="Pathogen Informatics"/>
            <person name="Doyle S."/>
        </authorList>
    </citation>
    <scope>NUCLEOTIDE SEQUENCE [LARGE SCALE GENOMIC DNA]</scope>
    <source>
        <strain evidence="1 2">NCTC13443</strain>
    </source>
</reference>
<accession>A0A377UPK9</accession>
<dbReference type="Proteomes" id="UP000255518">
    <property type="component" value="Unassembled WGS sequence"/>
</dbReference>
<dbReference type="AlphaFoldDB" id="A0A377UPK9"/>
<organism evidence="1 2">
    <name type="scientific">Klebsiella pneumoniae</name>
    <dbReference type="NCBI Taxonomy" id="573"/>
    <lineage>
        <taxon>Bacteria</taxon>
        <taxon>Pseudomonadati</taxon>
        <taxon>Pseudomonadota</taxon>
        <taxon>Gammaproteobacteria</taxon>
        <taxon>Enterobacterales</taxon>
        <taxon>Enterobacteriaceae</taxon>
        <taxon>Klebsiella/Raoultella group</taxon>
        <taxon>Klebsiella</taxon>
        <taxon>Klebsiella pneumoniae complex</taxon>
    </lineage>
</organism>
<name>A0A377UPK9_KLEPN</name>